<dbReference type="OrthoDB" id="9790967at2"/>
<dbReference type="RefSeq" id="WP_073103346.1">
    <property type="nucleotide sequence ID" value="NZ_FQXE01000005.1"/>
</dbReference>
<evidence type="ECO:0000259" key="4">
    <source>
        <dbReference type="Pfam" id="PF16113"/>
    </source>
</evidence>
<dbReference type="AlphaFoldDB" id="A0A1M5WID4"/>
<dbReference type="EC" id="3.1.2.4" evidence="2"/>
<dbReference type="NCBIfam" id="NF004127">
    <property type="entry name" value="PRK05617.1"/>
    <property type="match status" value="1"/>
</dbReference>
<keyword evidence="3" id="KW-0378">Hydrolase</keyword>
<dbReference type="Pfam" id="PF16113">
    <property type="entry name" value="ECH_2"/>
    <property type="match status" value="1"/>
</dbReference>
<evidence type="ECO:0000256" key="1">
    <source>
        <dbReference type="ARBA" id="ARBA00001709"/>
    </source>
</evidence>
<organism evidence="5 6">
    <name type="scientific">Pollutimonas bauzanensis</name>
    <dbReference type="NCBI Taxonomy" id="658167"/>
    <lineage>
        <taxon>Bacteria</taxon>
        <taxon>Pseudomonadati</taxon>
        <taxon>Pseudomonadota</taxon>
        <taxon>Betaproteobacteria</taxon>
        <taxon>Burkholderiales</taxon>
        <taxon>Alcaligenaceae</taxon>
        <taxon>Pollutimonas</taxon>
    </lineage>
</organism>
<dbReference type="GO" id="GO:0005829">
    <property type="term" value="C:cytosol"/>
    <property type="evidence" value="ECO:0007669"/>
    <property type="project" value="TreeGrafter"/>
</dbReference>
<name>A0A1M5WID4_9BURK</name>
<dbReference type="GO" id="GO:0003860">
    <property type="term" value="F:3-hydroxyisobutyryl-CoA hydrolase activity"/>
    <property type="evidence" value="ECO:0007669"/>
    <property type="project" value="UniProtKB-EC"/>
</dbReference>
<feature type="domain" description="Enoyl-CoA hydratase/isomerase" evidence="4">
    <location>
        <begin position="18"/>
        <end position="361"/>
    </location>
</feature>
<dbReference type="CDD" id="cd06558">
    <property type="entry name" value="crotonase-like"/>
    <property type="match status" value="1"/>
</dbReference>
<evidence type="ECO:0000256" key="2">
    <source>
        <dbReference type="ARBA" id="ARBA00011915"/>
    </source>
</evidence>
<sequence length="388" mass="42287">MNSPVLFEVLDAANHKKVGVATLNSPQTLNGLSLDMCNLLAEQLSVWQADESIVLVVLRGAGEKAFCAGGDLHGLYKAMQENTSGQAWRNTYARRFFDDEYRLDYQIHTYPKPILCWGNGIVMGGGVGLMMGASHRVVTQTTRYAMPEISIGLFPDVGGTWMLARLPGGTGLFLGLTGAQLEAGDCRYLGLADYTLDSGKWDELLARIQSAHWSGVEREDSVGLGRLLLGLQAADAGLQQGPLQTHYPLIRQACDGGDFEAICANIAAWAGHEDPWLKRAAGTFLSGSPGSARLCFALLDRVRLLSLADVLRQEYIVSLQCGVQGDFQEGIRALLIDKDKQPRWNPATLEQASDAWVQRFFQAPWPDAVEHPLADLELAPMDATGIEL</sequence>
<keyword evidence="6" id="KW-1185">Reference proteome</keyword>
<dbReference type="PANTHER" id="PTHR43176:SF3">
    <property type="entry name" value="3-HYDROXYISOBUTYRYL-COA HYDROLASE, MITOCHONDRIAL"/>
    <property type="match status" value="1"/>
</dbReference>
<accession>A0A1M5WID4</accession>
<dbReference type="Gene3D" id="3.90.226.10">
    <property type="entry name" value="2-enoyl-CoA Hydratase, Chain A, domain 1"/>
    <property type="match status" value="1"/>
</dbReference>
<evidence type="ECO:0000313" key="6">
    <source>
        <dbReference type="Proteomes" id="UP000184226"/>
    </source>
</evidence>
<evidence type="ECO:0000313" key="5">
    <source>
        <dbReference type="EMBL" id="SHH86983.1"/>
    </source>
</evidence>
<dbReference type="SUPFAM" id="SSF52096">
    <property type="entry name" value="ClpP/crotonase"/>
    <property type="match status" value="1"/>
</dbReference>
<proteinExistence type="predicted"/>
<comment type="catalytic activity">
    <reaction evidence="1">
        <text>3-hydroxy-2-methylpropanoyl-CoA + H2O = 3-hydroxy-2-methylpropanoate + CoA + H(+)</text>
        <dbReference type="Rhea" id="RHEA:20888"/>
        <dbReference type="ChEBI" id="CHEBI:11805"/>
        <dbReference type="ChEBI" id="CHEBI:15377"/>
        <dbReference type="ChEBI" id="CHEBI:15378"/>
        <dbReference type="ChEBI" id="CHEBI:57287"/>
        <dbReference type="ChEBI" id="CHEBI:57340"/>
        <dbReference type="EC" id="3.1.2.4"/>
    </reaction>
</comment>
<dbReference type="InterPro" id="IPR029045">
    <property type="entry name" value="ClpP/crotonase-like_dom_sf"/>
</dbReference>
<dbReference type="EMBL" id="FQXE01000005">
    <property type="protein sequence ID" value="SHH86983.1"/>
    <property type="molecule type" value="Genomic_DNA"/>
</dbReference>
<gene>
    <name evidence="5" type="ORF">SAMN04488135_105255</name>
</gene>
<dbReference type="GO" id="GO:0006574">
    <property type="term" value="P:L-valine catabolic process"/>
    <property type="evidence" value="ECO:0007669"/>
    <property type="project" value="TreeGrafter"/>
</dbReference>
<evidence type="ECO:0000256" key="3">
    <source>
        <dbReference type="ARBA" id="ARBA00022801"/>
    </source>
</evidence>
<reference evidence="5 6" key="1">
    <citation type="submission" date="2016-11" db="EMBL/GenBank/DDBJ databases">
        <authorList>
            <person name="Jaros S."/>
            <person name="Januszkiewicz K."/>
            <person name="Wedrychowicz H."/>
        </authorList>
    </citation>
    <scope>NUCLEOTIDE SEQUENCE [LARGE SCALE GENOMIC DNA]</scope>
    <source>
        <strain evidence="5 6">CGMCC 1.10190</strain>
    </source>
</reference>
<dbReference type="STRING" id="658167.SAMN04488135_105255"/>
<protein>
    <recommendedName>
        <fullName evidence="2">3-hydroxyisobutyryl-CoA hydrolase</fullName>
        <ecNumber evidence="2">3.1.2.4</ecNumber>
    </recommendedName>
</protein>
<dbReference type="InterPro" id="IPR045004">
    <property type="entry name" value="ECH_dom"/>
</dbReference>
<dbReference type="Proteomes" id="UP000184226">
    <property type="component" value="Unassembled WGS sequence"/>
</dbReference>
<dbReference type="InterPro" id="IPR032259">
    <property type="entry name" value="HIBYL-CoA-H"/>
</dbReference>
<dbReference type="PANTHER" id="PTHR43176">
    <property type="entry name" value="3-HYDROXYISOBUTYRYL-COA HYDROLASE-RELATED"/>
    <property type="match status" value="1"/>
</dbReference>